<dbReference type="NCBIfam" id="TIGR00254">
    <property type="entry name" value="GGDEF"/>
    <property type="match status" value="1"/>
</dbReference>
<dbReference type="Proteomes" id="UP001206639">
    <property type="component" value="Unassembled WGS sequence"/>
</dbReference>
<dbReference type="RefSeq" id="WP_260993609.1">
    <property type="nucleotide sequence ID" value="NZ_JAODWD010000003.1"/>
</dbReference>
<proteinExistence type="predicted"/>
<feature type="transmembrane region" description="Helical" evidence="1">
    <location>
        <begin position="66"/>
        <end position="90"/>
    </location>
</feature>
<feature type="transmembrane region" description="Helical" evidence="1">
    <location>
        <begin position="226"/>
        <end position="243"/>
    </location>
</feature>
<dbReference type="CDD" id="cd01949">
    <property type="entry name" value="GGDEF"/>
    <property type="match status" value="1"/>
</dbReference>
<dbReference type="InterPro" id="IPR050706">
    <property type="entry name" value="Cyclic-di-GMP_PDE-like"/>
</dbReference>
<evidence type="ECO:0000259" key="3">
    <source>
        <dbReference type="PROSITE" id="PS50887"/>
    </source>
</evidence>
<protein>
    <submittedName>
        <fullName evidence="4">Bifunctional diguanylate cyclase/phosphodiesterase</fullName>
    </submittedName>
</protein>
<feature type="transmembrane region" description="Helical" evidence="1">
    <location>
        <begin position="32"/>
        <end position="54"/>
    </location>
</feature>
<dbReference type="InterPro" id="IPR000160">
    <property type="entry name" value="GGDEF_dom"/>
</dbReference>
<feature type="transmembrane region" description="Helical" evidence="1">
    <location>
        <begin position="129"/>
        <end position="148"/>
    </location>
</feature>
<keyword evidence="5" id="KW-1185">Reference proteome</keyword>
<feature type="transmembrane region" description="Helical" evidence="1">
    <location>
        <begin position="195"/>
        <end position="214"/>
    </location>
</feature>
<evidence type="ECO:0000313" key="5">
    <source>
        <dbReference type="Proteomes" id="UP001206639"/>
    </source>
</evidence>
<feature type="transmembrane region" description="Helical" evidence="1">
    <location>
        <begin position="7"/>
        <end position="26"/>
    </location>
</feature>
<feature type="domain" description="GGDEF" evidence="3">
    <location>
        <begin position="354"/>
        <end position="487"/>
    </location>
</feature>
<dbReference type="Pfam" id="PF00563">
    <property type="entry name" value="EAL"/>
    <property type="match status" value="1"/>
</dbReference>
<dbReference type="InterPro" id="IPR043128">
    <property type="entry name" value="Rev_trsase/Diguanyl_cyclase"/>
</dbReference>
<keyword evidence="1" id="KW-1133">Transmembrane helix</keyword>
<dbReference type="Gene3D" id="3.20.20.450">
    <property type="entry name" value="EAL domain"/>
    <property type="match status" value="1"/>
</dbReference>
<dbReference type="InterPro" id="IPR035919">
    <property type="entry name" value="EAL_sf"/>
</dbReference>
<dbReference type="EMBL" id="JAODWD010000003">
    <property type="protein sequence ID" value="MCT7659575.1"/>
    <property type="molecule type" value="Genomic_DNA"/>
</dbReference>
<evidence type="ECO:0000256" key="1">
    <source>
        <dbReference type="SAM" id="Phobius"/>
    </source>
</evidence>
<comment type="caution">
    <text evidence="4">The sequence shown here is derived from an EMBL/GenBank/DDBJ whole genome shotgun (WGS) entry which is preliminary data.</text>
</comment>
<feature type="transmembrane region" description="Helical" evidence="1">
    <location>
        <begin position="160"/>
        <end position="183"/>
    </location>
</feature>
<reference evidence="5" key="1">
    <citation type="submission" date="2023-07" db="EMBL/GenBank/DDBJ databases">
        <authorList>
            <person name="Deng Y."/>
            <person name="Zhang Y.-Q."/>
        </authorList>
    </citation>
    <scope>NUCLEOTIDE SEQUENCE [LARGE SCALE GENOMIC DNA]</scope>
    <source>
        <strain evidence="5">CPCC 205710</strain>
    </source>
</reference>
<dbReference type="InterPro" id="IPR001633">
    <property type="entry name" value="EAL_dom"/>
</dbReference>
<dbReference type="PROSITE" id="PS50883">
    <property type="entry name" value="EAL"/>
    <property type="match status" value="1"/>
</dbReference>
<keyword evidence="1" id="KW-0812">Transmembrane</keyword>
<evidence type="ECO:0000313" key="4">
    <source>
        <dbReference type="EMBL" id="MCT7659575.1"/>
    </source>
</evidence>
<dbReference type="SMART" id="SM00052">
    <property type="entry name" value="EAL"/>
    <property type="match status" value="1"/>
</dbReference>
<dbReference type="SUPFAM" id="SSF141868">
    <property type="entry name" value="EAL domain-like"/>
    <property type="match status" value="1"/>
</dbReference>
<dbReference type="Gene3D" id="3.30.70.270">
    <property type="match status" value="1"/>
</dbReference>
<gene>
    <name evidence="4" type="ORF">N4S67_14185</name>
</gene>
<keyword evidence="1" id="KW-0472">Membrane</keyword>
<feature type="transmembrane region" description="Helical" evidence="1">
    <location>
        <begin position="264"/>
        <end position="282"/>
    </location>
</feature>
<feature type="transmembrane region" description="Helical" evidence="1">
    <location>
        <begin position="288"/>
        <end position="308"/>
    </location>
</feature>
<dbReference type="Pfam" id="PF00990">
    <property type="entry name" value="GGDEF"/>
    <property type="match status" value="1"/>
</dbReference>
<dbReference type="SUPFAM" id="SSF55073">
    <property type="entry name" value="Nucleotide cyclase"/>
    <property type="match status" value="1"/>
</dbReference>
<organism evidence="4 5">
    <name type="scientific">Mycobacterium deserti</name>
    <dbReference type="NCBI Taxonomy" id="2978347"/>
    <lineage>
        <taxon>Bacteria</taxon>
        <taxon>Bacillati</taxon>
        <taxon>Actinomycetota</taxon>
        <taxon>Actinomycetes</taxon>
        <taxon>Mycobacteriales</taxon>
        <taxon>Mycobacteriaceae</taxon>
        <taxon>Mycobacterium</taxon>
    </lineage>
</organism>
<dbReference type="PROSITE" id="PS50887">
    <property type="entry name" value="GGDEF"/>
    <property type="match status" value="1"/>
</dbReference>
<feature type="domain" description="EAL" evidence="2">
    <location>
        <begin position="507"/>
        <end position="760"/>
    </location>
</feature>
<name>A0ABT2MDT5_9MYCO</name>
<accession>A0ABT2MDT5</accession>
<evidence type="ECO:0000259" key="2">
    <source>
        <dbReference type="PROSITE" id="PS50883"/>
    </source>
</evidence>
<dbReference type="SMART" id="SM00267">
    <property type="entry name" value="GGDEF"/>
    <property type="match status" value="1"/>
</dbReference>
<sequence>MSEVAKVAGVATTAAVLFAVWLIGGWGGVSTLHVVDAVGLIGFAIFATGCSALAARSACGRQRTAWRCMTVGLAGWAVGEVIWAFCRIVLDMDPFPSVADVAYLMYPVAACLALLLFPAGYTNQSRTRVILDGLLVAAALFEVYWILVLRDINEANGVSGFAVGLSIAYPVSDLVVVTIAVLVLMRARTAQRTTLILLTAGNVLNAVSDTAFVYLTTSGGYDTGNIIDIGWIGGLLLLGLAALHSRQASQVEEQTPVVPSRLEIWLPYVPILLAALVCGPELMPLSTLGPVLASSIVLVAVVLARQFIVVGENRRLLANAAEQALRDPLTGLANRVLFNDRLSHAVQLHQRDDQAVSVLSLDLDDFKLVNDSLGHPAGDVLLVQSAQRLMACVRSSDTLARLGGDEFAVLLEGSADDAHAIARRISRAFDEPFIVDGQEILVRPSVGLAVASPEGRETTAEALLKQADVAMYSAKRARTGGVHTFSPDMYLMDPIEANGGTRHGAMAVRLLGELRSAIANLDLSVVYQPKFNLRGAEIVGVEALVRWPHPERGLLGPDQFLPLVRRHGLMWSMTEVVLAQALDDAAWWRSRGFKVPIAVNLFAPSLSDVDLPGQIVRALASRNLSPETLTVEITEDLLLDNMSRTRKVLDALRRQGIRISIDDFGSGYSALSYLRDLPIDEVKLDRQFVAPVLVDWRAAAIVRAVIDLSHVLGVTTVAEGVENAETAARLRGYGCDIAQGYFYSPPLSAIEMLELLDSASKAPAAASR</sequence>
<dbReference type="PANTHER" id="PTHR33121">
    <property type="entry name" value="CYCLIC DI-GMP PHOSPHODIESTERASE PDEF"/>
    <property type="match status" value="1"/>
</dbReference>
<feature type="transmembrane region" description="Helical" evidence="1">
    <location>
        <begin position="102"/>
        <end position="122"/>
    </location>
</feature>
<dbReference type="CDD" id="cd01948">
    <property type="entry name" value="EAL"/>
    <property type="match status" value="1"/>
</dbReference>
<dbReference type="PANTHER" id="PTHR33121:SF70">
    <property type="entry name" value="SIGNALING PROTEIN YKOW"/>
    <property type="match status" value="1"/>
</dbReference>
<dbReference type="InterPro" id="IPR029787">
    <property type="entry name" value="Nucleotide_cyclase"/>
</dbReference>